<evidence type="ECO:0000313" key="2">
    <source>
        <dbReference type="Proteomes" id="UP000023152"/>
    </source>
</evidence>
<dbReference type="PANTHER" id="PTHR13593:SF113">
    <property type="entry name" value="SI:DKEY-266F7.9"/>
    <property type="match status" value="1"/>
</dbReference>
<dbReference type="PANTHER" id="PTHR13593">
    <property type="match status" value="1"/>
</dbReference>
<reference evidence="1 2" key="1">
    <citation type="journal article" date="2013" name="Curr. Biol.">
        <title>The Genome of the Foraminiferan Reticulomyxa filosa.</title>
        <authorList>
            <person name="Glockner G."/>
            <person name="Hulsmann N."/>
            <person name="Schleicher M."/>
            <person name="Noegel A.A."/>
            <person name="Eichinger L."/>
            <person name="Gallinger C."/>
            <person name="Pawlowski J."/>
            <person name="Sierra R."/>
            <person name="Euteneuer U."/>
            <person name="Pillet L."/>
            <person name="Moustafa A."/>
            <person name="Platzer M."/>
            <person name="Groth M."/>
            <person name="Szafranski K."/>
            <person name="Schliwa M."/>
        </authorList>
    </citation>
    <scope>NUCLEOTIDE SEQUENCE [LARGE SCALE GENOMIC DNA]</scope>
</reference>
<name>X6NA23_RETFI</name>
<protein>
    <submittedName>
        <fullName evidence="1">Uncharacterized protein</fullName>
    </submittedName>
</protein>
<dbReference type="AlphaFoldDB" id="X6NA23"/>
<dbReference type="GO" id="GO:0008081">
    <property type="term" value="F:phosphoric diester hydrolase activity"/>
    <property type="evidence" value="ECO:0007669"/>
    <property type="project" value="InterPro"/>
</dbReference>
<evidence type="ECO:0000313" key="1">
    <source>
        <dbReference type="EMBL" id="ETO22609.1"/>
    </source>
</evidence>
<proteinExistence type="predicted"/>
<comment type="caution">
    <text evidence="1">The sequence shown here is derived from an EMBL/GenBank/DDBJ whole genome shotgun (WGS) entry which is preliminary data.</text>
</comment>
<dbReference type="OrthoDB" id="1046782at2759"/>
<dbReference type="GO" id="GO:0006629">
    <property type="term" value="P:lipid metabolic process"/>
    <property type="evidence" value="ECO:0007669"/>
    <property type="project" value="InterPro"/>
</dbReference>
<organism evidence="1 2">
    <name type="scientific">Reticulomyxa filosa</name>
    <dbReference type="NCBI Taxonomy" id="46433"/>
    <lineage>
        <taxon>Eukaryota</taxon>
        <taxon>Sar</taxon>
        <taxon>Rhizaria</taxon>
        <taxon>Retaria</taxon>
        <taxon>Foraminifera</taxon>
        <taxon>Monothalamids</taxon>
        <taxon>Reticulomyxidae</taxon>
        <taxon>Reticulomyxa</taxon>
    </lineage>
</organism>
<dbReference type="Gene3D" id="3.20.20.190">
    <property type="entry name" value="Phosphatidylinositol (PI) phosphodiesterase"/>
    <property type="match status" value="1"/>
</dbReference>
<dbReference type="EMBL" id="ASPP01010600">
    <property type="protein sequence ID" value="ETO22609.1"/>
    <property type="molecule type" value="Genomic_DNA"/>
</dbReference>
<dbReference type="SUPFAM" id="SSF51695">
    <property type="entry name" value="PLC-like phosphodiesterases"/>
    <property type="match status" value="1"/>
</dbReference>
<accession>X6NA23</accession>
<gene>
    <name evidence="1" type="ORF">RFI_14585</name>
</gene>
<sequence length="303" mass="35001">MLPGAEPKDLEALIDLAEMLNIPIWIVITRWSRSQPFGFYEQMMSGVRYFDLRCGWMHKWMQWVAFHGEAGQAISTLMLDVKEFLDEHPQEIVLIEASHLDGSPTELQKQWLVNNFTEIFGDYLLPVQSTYPTYGQMVTSGQRVFLSLDDSIVSNYNNIWPGTAFENTYADSAQLREMMQYNNMQVALFNANLTNSNSLFKISWTLTPQTATVISTVEPHSPHTLLVTYMYMMFLVITLNRYIHKYVKLNNNNNKKELAAVANAEMWTWASQQFGRNLRIGNIFLYDDYPTASIVEIINALYN</sequence>
<dbReference type="Proteomes" id="UP000023152">
    <property type="component" value="Unassembled WGS sequence"/>
</dbReference>
<keyword evidence="2" id="KW-1185">Reference proteome</keyword>
<dbReference type="InterPro" id="IPR017946">
    <property type="entry name" value="PLC-like_Pdiesterase_TIM-brl"/>
</dbReference>
<dbReference type="InterPro" id="IPR051057">
    <property type="entry name" value="PI-PLC_domain"/>
</dbReference>